<dbReference type="Proteomes" id="UP000583556">
    <property type="component" value="Unassembled WGS sequence"/>
</dbReference>
<organism evidence="2 3">
    <name type="scientific">Novosphingobium olei</name>
    <dbReference type="NCBI Taxonomy" id="2728851"/>
    <lineage>
        <taxon>Bacteria</taxon>
        <taxon>Pseudomonadati</taxon>
        <taxon>Pseudomonadota</taxon>
        <taxon>Alphaproteobacteria</taxon>
        <taxon>Sphingomonadales</taxon>
        <taxon>Sphingomonadaceae</taxon>
        <taxon>Novosphingobium</taxon>
    </lineage>
</organism>
<evidence type="ECO:0000313" key="2">
    <source>
        <dbReference type="EMBL" id="NML92094.1"/>
    </source>
</evidence>
<protein>
    <submittedName>
        <fullName evidence="2">Pilus assembly protein TadE</fullName>
    </submittedName>
</protein>
<proteinExistence type="predicted"/>
<gene>
    <name evidence="2" type="ORF">HHL27_00170</name>
</gene>
<keyword evidence="1" id="KW-0472">Membrane</keyword>
<reference evidence="2 3" key="1">
    <citation type="submission" date="2020-04" db="EMBL/GenBank/DDBJ databases">
        <title>Novosphingobium sp. TW-4 isolated from soil.</title>
        <authorList>
            <person name="Dahal R.H."/>
            <person name="Chaudhary D.K."/>
        </authorList>
    </citation>
    <scope>NUCLEOTIDE SEQUENCE [LARGE SCALE GENOMIC DNA]</scope>
    <source>
        <strain evidence="2 3">TW-4</strain>
    </source>
</reference>
<keyword evidence="1" id="KW-1133">Transmembrane helix</keyword>
<keyword evidence="3" id="KW-1185">Reference proteome</keyword>
<evidence type="ECO:0000256" key="1">
    <source>
        <dbReference type="SAM" id="Phobius"/>
    </source>
</evidence>
<evidence type="ECO:0000313" key="3">
    <source>
        <dbReference type="Proteomes" id="UP000583556"/>
    </source>
</evidence>
<feature type="transmembrane region" description="Helical" evidence="1">
    <location>
        <begin position="21"/>
        <end position="43"/>
    </location>
</feature>
<comment type="caution">
    <text evidence="2">The sequence shown here is derived from an EMBL/GenBank/DDBJ whole genome shotgun (WGS) entry which is preliminary data.</text>
</comment>
<dbReference type="RefSeq" id="WP_169491379.1">
    <property type="nucleotide sequence ID" value="NZ_JABBGM010000001.1"/>
</dbReference>
<keyword evidence="1" id="KW-0812">Transmembrane</keyword>
<dbReference type="EMBL" id="JABBGM010000001">
    <property type="protein sequence ID" value="NML92094.1"/>
    <property type="molecule type" value="Genomic_DNA"/>
</dbReference>
<name>A0A7Y0G8R0_9SPHN</name>
<accession>A0A7Y0G8R0</accession>
<dbReference type="AlphaFoldDB" id="A0A7Y0G8R0"/>
<sequence length="224" mass="23711">MMTRSALPPRARRLVRRLAANRSGIALIEFAIALPVLISFGMFATEVANLTAIDMQLSEIALAVGDNASRLGQADNSSVTPTIAETDVDSVMKGAGEAGKSISLSTNGRVILTSLEKDTSTGKQYIHWQRCYGSLVKTSAYGNDSTQNGLNGATITGVNMGQATLTADTGSAVMIAEVYYQYTGLFGSFFFSPFTIRQQAAFIIRDQRNLSAGLTGTGGTSKCT</sequence>